<dbReference type="PANTHER" id="PTHR12286:SF5">
    <property type="entry name" value="SACCHAROPINE DEHYDROGENASE-LIKE OXIDOREDUCTASE"/>
    <property type="match status" value="1"/>
</dbReference>
<dbReference type="InterPro" id="IPR036291">
    <property type="entry name" value="NAD(P)-bd_dom_sf"/>
</dbReference>
<dbReference type="KEGG" id="aab:A4R43_38130"/>
<feature type="domain" description="Saccharopine dehydrogenase NADP binding" evidence="1">
    <location>
        <begin position="8"/>
        <end position="135"/>
    </location>
</feature>
<dbReference type="Pfam" id="PF03435">
    <property type="entry name" value="Sacchrp_dh_NADP"/>
    <property type="match status" value="1"/>
</dbReference>
<protein>
    <submittedName>
        <fullName evidence="2">Saccharopine dehydrogenase</fullName>
    </submittedName>
</protein>
<sequence>MDRRHDVTLFGATGFTGALTAEYLARHAPPGFRLALAGRNRAKLESVRGKLAAIDPRWADTPLLHADIGDAESLAAVAAASRVVATTVGPYLEYGEPLVAACAEHGTAYADLTGEPEFVDRMYLRYDRRARETGARLVHACGFDSIPYDLGALYTVQKLPRDSKIELSGYVRAGAMFSGGTFASAITVFSRLFEMTQIAKQRAKTEGGPTSRRARTVLGVPHRDAETGRWAVPMPTIDPRIVARSAAELDEYGPDFTYRQFMSVKRLPTVAAGAAGLGAVFALAQVPPTRRALIKLVNPGSGPDEEKRARSWFKVRFHGSGGGRRVVTEVAGGDPGYDETAKMLGESAMCLALDDLPAVSGQLTTAVAMGDALVKRLVDAGIVFRVVRN</sequence>
<dbReference type="Proteomes" id="UP000250434">
    <property type="component" value="Chromosome"/>
</dbReference>
<dbReference type="Gene3D" id="3.40.50.720">
    <property type="entry name" value="NAD(P)-binding Rossmann-like Domain"/>
    <property type="match status" value="1"/>
</dbReference>
<organism evidence="2 3">
    <name type="scientific">Amycolatopsis albispora</name>
    <dbReference type="NCBI Taxonomy" id="1804986"/>
    <lineage>
        <taxon>Bacteria</taxon>
        <taxon>Bacillati</taxon>
        <taxon>Actinomycetota</taxon>
        <taxon>Actinomycetes</taxon>
        <taxon>Pseudonocardiales</taxon>
        <taxon>Pseudonocardiaceae</taxon>
        <taxon>Amycolatopsis</taxon>
    </lineage>
</organism>
<dbReference type="PANTHER" id="PTHR12286">
    <property type="entry name" value="SACCHAROPINE DEHYDROGENASE-LIKE OXIDOREDUCTASE"/>
    <property type="match status" value="1"/>
</dbReference>
<evidence type="ECO:0000259" key="1">
    <source>
        <dbReference type="Pfam" id="PF03435"/>
    </source>
</evidence>
<gene>
    <name evidence="2" type="ORF">A4R43_38130</name>
</gene>
<dbReference type="OrthoDB" id="4369409at2"/>
<dbReference type="SUPFAM" id="SSF51735">
    <property type="entry name" value="NAD(P)-binding Rossmann-fold domains"/>
    <property type="match status" value="1"/>
</dbReference>
<dbReference type="InterPro" id="IPR051276">
    <property type="entry name" value="Saccharopine_DH-like_oxidrdct"/>
</dbReference>
<accession>A0A344LHP1</accession>
<name>A0A344LHP1_9PSEU</name>
<keyword evidence="3" id="KW-1185">Reference proteome</keyword>
<dbReference type="InterPro" id="IPR005097">
    <property type="entry name" value="Sacchrp_dh_NADP-bd"/>
</dbReference>
<evidence type="ECO:0000313" key="2">
    <source>
        <dbReference type="EMBL" id="AXB47565.1"/>
    </source>
</evidence>
<dbReference type="RefSeq" id="WP_113696620.1">
    <property type="nucleotide sequence ID" value="NZ_CP015163.1"/>
</dbReference>
<reference evidence="2 3" key="1">
    <citation type="submission" date="2016-04" db="EMBL/GenBank/DDBJ databases">
        <title>Complete genome sequence and analysis of deep-sea sediment isolate, Amycolatopsis sp. WP1.</title>
        <authorList>
            <person name="Wang H."/>
            <person name="Chen S."/>
            <person name="Wu Q."/>
        </authorList>
    </citation>
    <scope>NUCLEOTIDE SEQUENCE [LARGE SCALE GENOMIC DNA]</scope>
    <source>
        <strain evidence="2 3">WP1</strain>
    </source>
</reference>
<dbReference type="EMBL" id="CP015163">
    <property type="protein sequence ID" value="AXB47565.1"/>
    <property type="molecule type" value="Genomic_DNA"/>
</dbReference>
<dbReference type="AlphaFoldDB" id="A0A344LHP1"/>
<dbReference type="GO" id="GO:0005886">
    <property type="term" value="C:plasma membrane"/>
    <property type="evidence" value="ECO:0007669"/>
    <property type="project" value="TreeGrafter"/>
</dbReference>
<proteinExistence type="predicted"/>
<evidence type="ECO:0000313" key="3">
    <source>
        <dbReference type="Proteomes" id="UP000250434"/>
    </source>
</evidence>
<dbReference type="GO" id="GO:0009247">
    <property type="term" value="P:glycolipid biosynthetic process"/>
    <property type="evidence" value="ECO:0007669"/>
    <property type="project" value="TreeGrafter"/>
</dbReference>